<dbReference type="Gene3D" id="2.60.40.1910">
    <property type="match status" value="1"/>
</dbReference>
<evidence type="ECO:0000259" key="21">
    <source>
        <dbReference type="Pfam" id="PF11838"/>
    </source>
</evidence>
<keyword evidence="16 19" id="KW-0472">Membrane</keyword>
<keyword evidence="8 19" id="KW-0812">Transmembrane</keyword>
<evidence type="ECO:0000256" key="16">
    <source>
        <dbReference type="ARBA" id="ARBA00023136"/>
    </source>
</evidence>
<organism evidence="23 24">
    <name type="scientific">Clavelina lepadiformis</name>
    <name type="common">Light-bulb sea squirt</name>
    <name type="synonym">Ascidia lepadiformis</name>
    <dbReference type="NCBI Taxonomy" id="159417"/>
    <lineage>
        <taxon>Eukaryota</taxon>
        <taxon>Metazoa</taxon>
        <taxon>Chordata</taxon>
        <taxon>Tunicata</taxon>
        <taxon>Ascidiacea</taxon>
        <taxon>Aplousobranchia</taxon>
        <taxon>Clavelinidae</taxon>
        <taxon>Clavelina</taxon>
    </lineage>
</organism>
<evidence type="ECO:0000256" key="15">
    <source>
        <dbReference type="ARBA" id="ARBA00023049"/>
    </source>
</evidence>
<keyword evidence="13" id="KW-0735">Signal-anchor</keyword>
<dbReference type="Pfam" id="PF17900">
    <property type="entry name" value="Peptidase_M1_N"/>
    <property type="match status" value="1"/>
</dbReference>
<keyword evidence="15 19" id="KW-0482">Metalloprotease</keyword>
<dbReference type="PANTHER" id="PTHR11533">
    <property type="entry name" value="PROTEASE M1 ZINC METALLOPROTEASE"/>
    <property type="match status" value="1"/>
</dbReference>
<keyword evidence="10 19" id="KW-0378">Hydrolase</keyword>
<evidence type="ECO:0000256" key="4">
    <source>
        <dbReference type="ARBA" id="ARBA00011748"/>
    </source>
</evidence>
<dbReference type="Pfam" id="PF01433">
    <property type="entry name" value="Peptidase_M1"/>
    <property type="match status" value="1"/>
</dbReference>
<feature type="domain" description="Aminopeptidase N-like N-terminal" evidence="22">
    <location>
        <begin position="103"/>
        <end position="297"/>
    </location>
</feature>
<evidence type="ECO:0000256" key="11">
    <source>
        <dbReference type="ARBA" id="ARBA00022833"/>
    </source>
</evidence>
<dbReference type="SUPFAM" id="SSF63737">
    <property type="entry name" value="Leukotriene A4 hydrolase N-terminal domain"/>
    <property type="match status" value="1"/>
</dbReference>
<keyword evidence="18" id="KW-0325">Glycoprotein</keyword>
<evidence type="ECO:0000256" key="8">
    <source>
        <dbReference type="ARBA" id="ARBA00022692"/>
    </source>
</evidence>
<dbReference type="Gene3D" id="1.25.50.20">
    <property type="match status" value="1"/>
</dbReference>
<keyword evidence="14 19" id="KW-1133">Transmembrane helix</keyword>
<dbReference type="InterPro" id="IPR027268">
    <property type="entry name" value="Peptidase_M4/M1_CTD_sf"/>
</dbReference>
<keyword evidence="17" id="KW-1015">Disulfide bond</keyword>
<evidence type="ECO:0000313" key="23">
    <source>
        <dbReference type="EMBL" id="CAK8672255.1"/>
    </source>
</evidence>
<comment type="subunit">
    <text evidence="4">Homodimer; disulfide-linked.</text>
</comment>
<dbReference type="InterPro" id="IPR045357">
    <property type="entry name" value="Aminopeptidase_N-like_N"/>
</dbReference>
<evidence type="ECO:0000256" key="19">
    <source>
        <dbReference type="RuleBase" id="RU364040"/>
    </source>
</evidence>
<reference evidence="23 24" key="1">
    <citation type="submission" date="2024-02" db="EMBL/GenBank/DDBJ databases">
        <authorList>
            <person name="Daric V."/>
            <person name="Darras S."/>
        </authorList>
    </citation>
    <scope>NUCLEOTIDE SEQUENCE [LARGE SCALE GENOMIC DNA]</scope>
</reference>
<comment type="catalytic activity">
    <reaction evidence="1">
        <text>Release of N-terminal glutamate (and to a lesser extent aspartate) from a peptide.</text>
        <dbReference type="EC" id="3.4.11.7"/>
    </reaction>
</comment>
<dbReference type="SUPFAM" id="SSF55486">
    <property type="entry name" value="Metalloproteases ('zincins'), catalytic domain"/>
    <property type="match status" value="1"/>
</dbReference>
<evidence type="ECO:0000256" key="14">
    <source>
        <dbReference type="ARBA" id="ARBA00022989"/>
    </source>
</evidence>
<dbReference type="InterPro" id="IPR024571">
    <property type="entry name" value="ERAP1-like_C_dom"/>
</dbReference>
<evidence type="ECO:0000256" key="13">
    <source>
        <dbReference type="ARBA" id="ARBA00022968"/>
    </source>
</evidence>
<evidence type="ECO:0000256" key="9">
    <source>
        <dbReference type="ARBA" id="ARBA00022723"/>
    </source>
</evidence>
<keyword evidence="7 19" id="KW-0645">Protease</keyword>
<protein>
    <recommendedName>
        <fullName evidence="19">Aminopeptidase</fullName>
        <ecNumber evidence="19">3.4.11.-</ecNumber>
    </recommendedName>
</protein>
<evidence type="ECO:0000256" key="18">
    <source>
        <dbReference type="ARBA" id="ARBA00023180"/>
    </source>
</evidence>
<dbReference type="PANTHER" id="PTHR11533:SF276">
    <property type="entry name" value="GLUTAMYL AMINOPEPTIDASE"/>
    <property type="match status" value="1"/>
</dbReference>
<evidence type="ECO:0000256" key="17">
    <source>
        <dbReference type="ARBA" id="ARBA00023157"/>
    </source>
</evidence>
<dbReference type="CDD" id="cd09601">
    <property type="entry name" value="M1_APN-Q_like"/>
    <property type="match status" value="1"/>
</dbReference>
<dbReference type="InterPro" id="IPR034016">
    <property type="entry name" value="M1_APN-typ"/>
</dbReference>
<dbReference type="EC" id="3.4.11.-" evidence="19"/>
<evidence type="ECO:0000259" key="20">
    <source>
        <dbReference type="Pfam" id="PF01433"/>
    </source>
</evidence>
<dbReference type="Gene3D" id="1.10.390.10">
    <property type="entry name" value="Neutral Protease Domain 2"/>
    <property type="match status" value="1"/>
</dbReference>
<dbReference type="InterPro" id="IPR014782">
    <property type="entry name" value="Peptidase_M1_dom"/>
</dbReference>
<keyword evidence="6" id="KW-1003">Cell membrane</keyword>
<keyword evidence="24" id="KW-1185">Reference proteome</keyword>
<name>A0ABP0F1D3_CLALP</name>
<dbReference type="Gene3D" id="2.60.40.1730">
    <property type="entry name" value="tricorn interacting facor f3 domain"/>
    <property type="match status" value="1"/>
</dbReference>
<gene>
    <name evidence="23" type="ORF">CVLEPA_LOCUS1228</name>
</gene>
<evidence type="ECO:0000259" key="22">
    <source>
        <dbReference type="Pfam" id="PF17900"/>
    </source>
</evidence>
<dbReference type="InterPro" id="IPR050344">
    <property type="entry name" value="Peptidase_M1_aminopeptidases"/>
</dbReference>
<feature type="transmembrane region" description="Helical" evidence="19">
    <location>
        <begin position="21"/>
        <end position="43"/>
    </location>
</feature>
<keyword evidence="5 19" id="KW-0031">Aminopeptidase</keyword>
<dbReference type="EMBL" id="CAWYQH010000001">
    <property type="protein sequence ID" value="CAK8672255.1"/>
    <property type="molecule type" value="Genomic_DNA"/>
</dbReference>
<evidence type="ECO:0000256" key="12">
    <source>
        <dbReference type="ARBA" id="ARBA00022837"/>
    </source>
</evidence>
<dbReference type="PRINTS" id="PR00756">
    <property type="entry name" value="ALADIPTASE"/>
</dbReference>
<accession>A0ABP0F1D3</accession>
<comment type="cofactor">
    <cofactor evidence="19">
        <name>Zn(2+)</name>
        <dbReference type="ChEBI" id="CHEBI:29105"/>
    </cofactor>
    <text evidence="19">Binds 1 zinc ion per subunit.</text>
</comment>
<keyword evidence="11 19" id="KW-0862">Zinc</keyword>
<evidence type="ECO:0000256" key="5">
    <source>
        <dbReference type="ARBA" id="ARBA00022438"/>
    </source>
</evidence>
<evidence type="ECO:0000256" key="10">
    <source>
        <dbReference type="ARBA" id="ARBA00022801"/>
    </source>
</evidence>
<sequence length="980" mass="111864">MQDSFELESSHKQKNAGCPKWQVWVGCSLLVAIGLGVGLGVGLSNQKTVIVIEETTVKSPMTTKTTATQTTIPTTTATATTTIATVPDDGPWKNYRLPNYITPFHYQLTLHPNMTTETYTGINAMNINITQNTKYILVHADAKLEILSCKLHKVLADMSTEDIPITQEFRVPEYEYYVVSTENELEPNTGGEYYVLTMEFQSSLVLRIVGLYMSFYKDDKGNEKTMVGSDMEPTDARKAYPCFDEPALKIEYTTALIHEPHHTALSNMDVDMVDDTSRADGLYITKFKKSVPMSTYLGCFAVSEFTYLEKFSKKNNISLRVYVPPHQLAAGQANYAMDVMKEVFDYFEEFFGMDYSLPKCDMISIPNFGTGAMENWGLITYRETNLLWDSMESSTTNKQRVAAVIAHELVHQWFGNVVTMKWWDNIWLNEGFASFFEYYGQREAEPEWQIMDHFVIDDAQRALSADDTLTSHPVVVNVSSPGQITSVFDTISYSKGACVLKVMRDWLGEDLFMGGIKHYLQKRLFSNADEKDLFADVQEYLDTNTSISFPWSVSEYMNPWVLQMGYPVINVSSSNEADQNHFLTDPNADLTTRPGSVYNYNWNVQLTYFTSDDPTVKTGLLEIENILTLNLSSLPADGWFKLNSEQAGYYRVNYDKETWRKISEQLMTNHTVFSELDRSNLINDGFEFAPANILSYPEALNLTRYLDKETSYFVWDAFSGGSSYIRIMLESSDIYTDFKLFYKQKVKPIADELGWNATVGTHVEKLNRYLVLALALRYGDEDALNNATGLFSNWIADESYYLYPDTRQLVYRYGNPTASEWEIMLERYIREPVASEKTNLLRGLTSTEDVALIDRMLDNCYNDSVVLSQDFFNCVTYISYTPTGNRMAWSWVQLYWADLVTRFGIDDRNLGRLVPNIVSDYNTELQLWEVEAFYEKNPPGDAGESGRVSTIDSIKTNIQWMKDNQEAIGSWLANELAVMP</sequence>
<evidence type="ECO:0000256" key="7">
    <source>
        <dbReference type="ARBA" id="ARBA00022670"/>
    </source>
</evidence>
<proteinExistence type="inferred from homology"/>
<comment type="subcellular location">
    <subcellularLocation>
        <location evidence="2">Cell membrane</location>
        <topology evidence="2">Single-pass type II membrane protein</topology>
    </subcellularLocation>
</comment>
<keyword evidence="12" id="KW-0106">Calcium</keyword>
<evidence type="ECO:0000256" key="2">
    <source>
        <dbReference type="ARBA" id="ARBA00004401"/>
    </source>
</evidence>
<evidence type="ECO:0000313" key="24">
    <source>
        <dbReference type="Proteomes" id="UP001642483"/>
    </source>
</evidence>
<dbReference type="InterPro" id="IPR042097">
    <property type="entry name" value="Aminopeptidase_N-like_N_sf"/>
</dbReference>
<dbReference type="Proteomes" id="UP001642483">
    <property type="component" value="Unassembled WGS sequence"/>
</dbReference>
<comment type="similarity">
    <text evidence="3 19">Belongs to the peptidase M1 family.</text>
</comment>
<evidence type="ECO:0000256" key="1">
    <source>
        <dbReference type="ARBA" id="ARBA00001703"/>
    </source>
</evidence>
<comment type="caution">
    <text evidence="23">The sequence shown here is derived from an EMBL/GenBank/DDBJ whole genome shotgun (WGS) entry which is preliminary data.</text>
</comment>
<evidence type="ECO:0000256" key="3">
    <source>
        <dbReference type="ARBA" id="ARBA00010136"/>
    </source>
</evidence>
<keyword evidence="9 19" id="KW-0479">Metal-binding</keyword>
<dbReference type="InterPro" id="IPR001930">
    <property type="entry name" value="Peptidase_M1"/>
</dbReference>
<dbReference type="Pfam" id="PF11838">
    <property type="entry name" value="ERAP1_C"/>
    <property type="match status" value="1"/>
</dbReference>
<feature type="domain" description="Peptidase M1 membrane alanine aminopeptidase" evidence="20">
    <location>
        <begin position="335"/>
        <end position="560"/>
    </location>
</feature>
<evidence type="ECO:0000256" key="6">
    <source>
        <dbReference type="ARBA" id="ARBA00022475"/>
    </source>
</evidence>
<feature type="domain" description="ERAP1-like C-terminal" evidence="21">
    <location>
        <begin position="639"/>
        <end position="953"/>
    </location>
</feature>